<feature type="domain" description="Penicillin-binding protein transpeptidase" evidence="15">
    <location>
        <begin position="265"/>
        <end position="601"/>
    </location>
</feature>
<keyword evidence="5 14" id="KW-0121">Carboxypeptidase</keyword>
<dbReference type="EMBL" id="MPNX01000017">
    <property type="protein sequence ID" value="OOY34330.1"/>
    <property type="molecule type" value="Genomic_DNA"/>
</dbReference>
<comment type="catalytic activity">
    <reaction evidence="14">
        <text>Preferential cleavage: (Ac)2-L-Lys-D-Ala-|-D-Ala. Also transpeptidation of peptidyl-alanyl moieties that are N-acyl substituents of D-alanine.</text>
        <dbReference type="EC" id="3.4.16.4"/>
    </reaction>
</comment>
<dbReference type="Gene3D" id="3.30.1390.30">
    <property type="entry name" value="Penicillin-binding protein 2a, domain 3"/>
    <property type="match status" value="1"/>
</dbReference>
<dbReference type="PANTHER" id="PTHR30627">
    <property type="entry name" value="PEPTIDOGLYCAN D,D-TRANSPEPTIDASE"/>
    <property type="match status" value="1"/>
</dbReference>
<accession>A0A0B0H9U5</accession>
<evidence type="ECO:0000313" key="19">
    <source>
        <dbReference type="Proteomes" id="UP000030856"/>
    </source>
</evidence>
<dbReference type="Proteomes" id="UP000190962">
    <property type="component" value="Unassembled WGS sequence"/>
</dbReference>
<keyword evidence="6 14" id="KW-0645">Protease</keyword>
<keyword evidence="3 14" id="KW-1003">Cell membrane</keyword>
<evidence type="ECO:0000256" key="12">
    <source>
        <dbReference type="ARBA" id="ARBA00023136"/>
    </source>
</evidence>
<dbReference type="RefSeq" id="WP_043117633.1">
    <property type="nucleotide sequence ID" value="NZ_JRAA01000002.1"/>
</dbReference>
<comment type="similarity">
    <text evidence="14">Belongs to the transpeptidase family. MrdA subfamily.</text>
</comment>
<dbReference type="GO" id="GO:0008360">
    <property type="term" value="P:regulation of cell shape"/>
    <property type="evidence" value="ECO:0007669"/>
    <property type="project" value="UniProtKB-KW"/>
</dbReference>
<dbReference type="InterPro" id="IPR005311">
    <property type="entry name" value="PBP_dimer"/>
</dbReference>
<evidence type="ECO:0000259" key="15">
    <source>
        <dbReference type="Pfam" id="PF00905"/>
    </source>
</evidence>
<dbReference type="eggNOG" id="COG0768">
    <property type="taxonomic scope" value="Bacteria"/>
</dbReference>
<dbReference type="HAMAP" id="MF_02081">
    <property type="entry name" value="MrdA_transpept"/>
    <property type="match status" value="1"/>
</dbReference>
<feature type="transmembrane region" description="Helical" evidence="14">
    <location>
        <begin position="20"/>
        <end position="39"/>
    </location>
</feature>
<dbReference type="Pfam" id="PF03717">
    <property type="entry name" value="PBP_dimer"/>
    <property type="match status" value="1"/>
</dbReference>
<sequence length="611" mass="68160">MAGPERINKSGLALFRSRAIMATLLVVGAMTIIISRMMWLQVDNYVHYATLSADNRIKLLPLPPPRGNIYDRAGRVLAKNISTVDLLIDPEQVQDMQATIDQINTILPLSKEEVDRFKRQKRRTRRFQKIPIKHNLSDAEMARFAVERHRFRGVELGVTQRRNYPYSELTAHVVGYIGRINERELESIDQNDYAGTTHIGKTGLEKFYESHLHGEVGVKKVEIDAAGQIIRTLEVTPPIPGKDLHLYFDVELQRTATDALGEHNGSVVSIETATGGILTLVSKPSFNPNSFVNGIGFSEYNELRDARSRPLFNRAVNGSYPPGSTVKPFIGLAGLEQGVVSINHRISCAGSYRIKGRGRKFRDWKRSGHGVVSIDKAIYRSCDVYFYDLAHSMGIRKFHDYLDKFHFGRRTGIDMPRETTAILPSPEWKKGRHGENWYPGDTVNVGIGQGYFQVSPLQLAYATTILASDGRRIAPRLVARIGDTPTLEKVDSNSPIEKVDEHNWEAVLEGMVHVVETVGGTARRIRNDDYRIGGKTGTAQVFSLSEDEEYDEKGLRKELLDHALFIAFAPVETPEISISVIAEHGGHGGSTSAPVAKAVMDQWFLESGGSE</sequence>
<dbReference type="EC" id="3.4.16.4" evidence="14"/>
<dbReference type="GO" id="GO:0071555">
    <property type="term" value="P:cell wall organization"/>
    <property type="evidence" value="ECO:0007669"/>
    <property type="project" value="UniProtKB-KW"/>
</dbReference>
<dbReference type="InterPro" id="IPR017790">
    <property type="entry name" value="Penicillin-binding_protein_2"/>
</dbReference>
<gene>
    <name evidence="14 17" type="primary">mrdA</name>
    <name evidence="18" type="ORF">BOV88_10625</name>
    <name evidence="17" type="ORF">JV46_11130</name>
</gene>
<feature type="active site" description="Acyl-ester intermediate" evidence="14">
    <location>
        <position position="324"/>
    </location>
</feature>
<dbReference type="STRING" id="2340.JV46_11130"/>
<proteinExistence type="inferred from homology"/>
<evidence type="ECO:0000256" key="9">
    <source>
        <dbReference type="ARBA" id="ARBA00022960"/>
    </source>
</evidence>
<evidence type="ECO:0000256" key="4">
    <source>
        <dbReference type="ARBA" id="ARBA00022519"/>
    </source>
</evidence>
<dbReference type="InterPro" id="IPR050515">
    <property type="entry name" value="Beta-lactam/transpept"/>
</dbReference>
<comment type="caution">
    <text evidence="14">Lacks conserved residue(s) required for the propagation of feature annotation.</text>
</comment>
<keyword evidence="4 14" id="KW-0997">Cell inner membrane</keyword>
<dbReference type="Gene3D" id="3.40.710.10">
    <property type="entry name" value="DD-peptidase/beta-lactamase superfamily"/>
    <property type="match status" value="1"/>
</dbReference>
<reference evidence="17 19" key="1">
    <citation type="journal article" date="2014" name="BMC Genomics">
        <title>The genome of the intracellular bacterium of the coastal bivalve, Solemya velum: a blueprint for thriving in and out of symbiosis.</title>
        <authorList>
            <person name="Dmytrenko O."/>
            <person name="Russell S.L."/>
            <person name="Loo W.T."/>
            <person name="Fontanez K.M."/>
            <person name="Liao L."/>
            <person name="Roeselers G."/>
            <person name="Sharma R."/>
            <person name="Stewart F.J."/>
            <person name="Newton I.L."/>
            <person name="Woyke T."/>
            <person name="Wu D."/>
            <person name="Lang J.M."/>
            <person name="Eisen J.A."/>
            <person name="Cavanaugh C.M."/>
        </authorList>
    </citation>
    <scope>NUCLEOTIDE SEQUENCE [LARGE SCALE GENOMIC DNA]</scope>
    <source>
        <strain evidence="17 19">WH</strain>
    </source>
</reference>
<evidence type="ECO:0000256" key="3">
    <source>
        <dbReference type="ARBA" id="ARBA00022475"/>
    </source>
</evidence>
<evidence type="ECO:0000256" key="8">
    <source>
        <dbReference type="ARBA" id="ARBA00022801"/>
    </source>
</evidence>
<protein>
    <recommendedName>
        <fullName evidence="14">Peptidoglycan D,D-transpeptidase MrdA</fullName>
        <ecNumber evidence="14">3.4.16.4</ecNumber>
    </recommendedName>
    <alternativeName>
        <fullName evidence="14">Penicillin-binding protein 2</fullName>
        <shortName evidence="14">PBP-2</shortName>
    </alternativeName>
</protein>
<dbReference type="Gene3D" id="3.90.1310.10">
    <property type="entry name" value="Penicillin-binding protein 2a (Domain 2)"/>
    <property type="match status" value="1"/>
</dbReference>
<evidence type="ECO:0000256" key="2">
    <source>
        <dbReference type="ARBA" id="ARBA00004236"/>
    </source>
</evidence>
<keyword evidence="10 14" id="KW-0573">Peptidoglycan synthesis</keyword>
<comment type="subcellular location">
    <subcellularLocation>
        <location evidence="14">Cell inner membrane</location>
        <topology evidence="14">Single-pass membrane protein</topology>
    </subcellularLocation>
    <subcellularLocation>
        <location evidence="2">Cell membrane</location>
    </subcellularLocation>
    <subcellularLocation>
        <location evidence="1">Membrane</location>
        <topology evidence="1">Single-pass membrane protein</topology>
    </subcellularLocation>
</comment>
<comment type="function">
    <text evidence="14">Catalyzes cross-linking of the peptidoglycan cell wall.</text>
</comment>
<organism evidence="17 19">
    <name type="scientific">Solemya velum gill symbiont</name>
    <dbReference type="NCBI Taxonomy" id="2340"/>
    <lineage>
        <taxon>Bacteria</taxon>
        <taxon>Pseudomonadati</taxon>
        <taxon>Pseudomonadota</taxon>
        <taxon>Gammaproteobacteria</taxon>
        <taxon>sulfur-oxidizing symbionts</taxon>
    </lineage>
</organism>
<evidence type="ECO:0000256" key="14">
    <source>
        <dbReference type="HAMAP-Rule" id="MF_02081"/>
    </source>
</evidence>
<dbReference type="GO" id="GO:0005886">
    <property type="term" value="C:plasma membrane"/>
    <property type="evidence" value="ECO:0007669"/>
    <property type="project" value="UniProtKB-SubCell"/>
</dbReference>
<comment type="caution">
    <text evidence="17">The sequence shown here is derived from an EMBL/GenBank/DDBJ whole genome shotgun (WGS) entry which is preliminary data.</text>
</comment>
<dbReference type="Pfam" id="PF00905">
    <property type="entry name" value="Transpeptidase"/>
    <property type="match status" value="1"/>
</dbReference>
<dbReference type="GO" id="GO:0071972">
    <property type="term" value="F:peptidoglycan L,D-transpeptidase activity"/>
    <property type="evidence" value="ECO:0007669"/>
    <property type="project" value="TreeGrafter"/>
</dbReference>
<evidence type="ECO:0000256" key="10">
    <source>
        <dbReference type="ARBA" id="ARBA00022984"/>
    </source>
</evidence>
<dbReference type="GO" id="GO:0009002">
    <property type="term" value="F:serine-type D-Ala-D-Ala carboxypeptidase activity"/>
    <property type="evidence" value="ECO:0007669"/>
    <property type="project" value="UniProtKB-UniRule"/>
</dbReference>
<evidence type="ECO:0000313" key="20">
    <source>
        <dbReference type="Proteomes" id="UP000190962"/>
    </source>
</evidence>
<dbReference type="PANTHER" id="PTHR30627:SF2">
    <property type="entry name" value="PEPTIDOGLYCAN D,D-TRANSPEPTIDASE MRDA"/>
    <property type="match status" value="1"/>
</dbReference>
<evidence type="ECO:0000313" key="17">
    <source>
        <dbReference type="EMBL" id="KHF25407.1"/>
    </source>
</evidence>
<keyword evidence="9 14" id="KW-0133">Cell shape</keyword>
<dbReference type="InterPro" id="IPR036138">
    <property type="entry name" value="PBP_dimer_sf"/>
</dbReference>
<dbReference type="GO" id="GO:0008658">
    <property type="term" value="F:penicillin binding"/>
    <property type="evidence" value="ECO:0007669"/>
    <property type="project" value="UniProtKB-UniRule"/>
</dbReference>
<keyword evidence="12 14" id="KW-0472">Membrane</keyword>
<keyword evidence="8 14" id="KW-0378">Hydrolase</keyword>
<evidence type="ECO:0000256" key="13">
    <source>
        <dbReference type="ARBA" id="ARBA00023316"/>
    </source>
</evidence>
<dbReference type="NCBIfam" id="TIGR03423">
    <property type="entry name" value="pbp2_mrdA"/>
    <property type="match status" value="1"/>
</dbReference>
<evidence type="ECO:0000259" key="16">
    <source>
        <dbReference type="Pfam" id="PF03717"/>
    </source>
</evidence>
<dbReference type="InterPro" id="IPR012338">
    <property type="entry name" value="Beta-lactam/transpept-like"/>
</dbReference>
<dbReference type="PATRIC" id="fig|2340.3.peg.2026"/>
<keyword evidence="7 14" id="KW-0812">Transmembrane</keyword>
<evidence type="ECO:0000256" key="5">
    <source>
        <dbReference type="ARBA" id="ARBA00022645"/>
    </source>
</evidence>
<name>A0A0B0H9U5_SOVGS</name>
<dbReference type="Proteomes" id="UP000030856">
    <property type="component" value="Unassembled WGS sequence"/>
</dbReference>
<dbReference type="SUPFAM" id="SSF56519">
    <property type="entry name" value="Penicillin binding protein dimerisation domain"/>
    <property type="match status" value="1"/>
</dbReference>
<reference evidence="18 20" key="2">
    <citation type="submission" date="2016-11" db="EMBL/GenBank/DDBJ databases">
        <title>Mixed transmission modes and dynamic genome evolution in an obligate animal-bacterial symbiosis.</title>
        <authorList>
            <person name="Russell S.L."/>
            <person name="Corbett-Detig R.B."/>
            <person name="Cavanaugh C.M."/>
        </authorList>
    </citation>
    <scope>NUCLEOTIDE SEQUENCE [LARGE SCALE GENOMIC DNA]</scope>
    <source>
        <strain evidence="18">MA-KB16</strain>
    </source>
</reference>
<comment type="pathway">
    <text evidence="14">Cell wall biogenesis; peptidoglycan biosynthesis.</text>
</comment>
<evidence type="ECO:0000256" key="1">
    <source>
        <dbReference type="ARBA" id="ARBA00004167"/>
    </source>
</evidence>
<keyword evidence="13 14" id="KW-0961">Cell wall biogenesis/degradation</keyword>
<dbReference type="InterPro" id="IPR001460">
    <property type="entry name" value="PCN-bd_Tpept"/>
</dbReference>
<dbReference type="EMBL" id="JRAA01000002">
    <property type="protein sequence ID" value="KHF25407.1"/>
    <property type="molecule type" value="Genomic_DNA"/>
</dbReference>
<dbReference type="OrthoDB" id="9766847at2"/>
<dbReference type="SUPFAM" id="SSF56601">
    <property type="entry name" value="beta-lactamase/transpeptidase-like"/>
    <property type="match status" value="1"/>
</dbReference>
<dbReference type="AlphaFoldDB" id="A0A0B0H9U5"/>
<feature type="domain" description="Penicillin-binding protein dimerisation" evidence="16">
    <location>
        <begin position="62"/>
        <end position="233"/>
    </location>
</feature>
<evidence type="ECO:0000256" key="11">
    <source>
        <dbReference type="ARBA" id="ARBA00022989"/>
    </source>
</evidence>
<evidence type="ECO:0000256" key="6">
    <source>
        <dbReference type="ARBA" id="ARBA00022670"/>
    </source>
</evidence>
<evidence type="ECO:0000313" key="18">
    <source>
        <dbReference type="EMBL" id="OOY34330.1"/>
    </source>
</evidence>
<keyword evidence="19" id="KW-1185">Reference proteome</keyword>
<dbReference type="GO" id="GO:0006508">
    <property type="term" value="P:proteolysis"/>
    <property type="evidence" value="ECO:0007669"/>
    <property type="project" value="UniProtKB-KW"/>
</dbReference>
<evidence type="ECO:0000256" key="7">
    <source>
        <dbReference type="ARBA" id="ARBA00022692"/>
    </source>
</evidence>
<keyword evidence="11 14" id="KW-1133">Transmembrane helix</keyword>
<dbReference type="UniPathway" id="UPA00219"/>
<dbReference type="GO" id="GO:0009252">
    <property type="term" value="P:peptidoglycan biosynthetic process"/>
    <property type="evidence" value="ECO:0007669"/>
    <property type="project" value="UniProtKB-UniRule"/>
</dbReference>